<reference evidence="1 2" key="1">
    <citation type="submission" date="2017-06" db="EMBL/GenBank/DDBJ databases">
        <title>Cmopartive genomic analysis of Ambrosia Fusariam Clade fungi.</title>
        <authorList>
            <person name="Stajich J.E."/>
            <person name="Carrillo J."/>
            <person name="Kijimoto T."/>
            <person name="Eskalen A."/>
            <person name="O'Donnell K."/>
            <person name="Kasson M."/>
        </authorList>
    </citation>
    <scope>NUCLEOTIDE SEQUENCE [LARGE SCALE GENOMIC DNA]</scope>
    <source>
        <strain evidence="1 2">NRRL 20438</strain>
    </source>
</reference>
<dbReference type="EMBL" id="NIZV01000024">
    <property type="protein sequence ID" value="RSM18265.1"/>
    <property type="molecule type" value="Genomic_DNA"/>
</dbReference>
<feature type="non-terminal residue" evidence="1">
    <location>
        <position position="60"/>
    </location>
</feature>
<name>A0A428UVF2_9HYPO</name>
<evidence type="ECO:0000313" key="1">
    <source>
        <dbReference type="EMBL" id="RSM18265.1"/>
    </source>
</evidence>
<proteinExistence type="predicted"/>
<sequence>MPQTGPEKIVFWELDLGVEQPSPIPNSVEPCIRTSGVTDIGIFTEEQDVRIPVDRVDSQA</sequence>
<organism evidence="1 2">
    <name type="scientific">Fusarium ambrosium</name>
    <dbReference type="NCBI Taxonomy" id="131363"/>
    <lineage>
        <taxon>Eukaryota</taxon>
        <taxon>Fungi</taxon>
        <taxon>Dikarya</taxon>
        <taxon>Ascomycota</taxon>
        <taxon>Pezizomycotina</taxon>
        <taxon>Sordariomycetes</taxon>
        <taxon>Hypocreomycetidae</taxon>
        <taxon>Hypocreales</taxon>
        <taxon>Nectriaceae</taxon>
        <taxon>Fusarium</taxon>
        <taxon>Fusarium solani species complex</taxon>
    </lineage>
</organism>
<protein>
    <submittedName>
        <fullName evidence="1">Uncharacterized protein</fullName>
    </submittedName>
</protein>
<keyword evidence="2" id="KW-1185">Reference proteome</keyword>
<dbReference type="Proteomes" id="UP000288429">
    <property type="component" value="Unassembled WGS sequence"/>
</dbReference>
<gene>
    <name evidence="1" type="ORF">CDV31_002991</name>
</gene>
<comment type="caution">
    <text evidence="1">The sequence shown here is derived from an EMBL/GenBank/DDBJ whole genome shotgun (WGS) entry which is preliminary data.</text>
</comment>
<evidence type="ECO:0000313" key="2">
    <source>
        <dbReference type="Proteomes" id="UP000288429"/>
    </source>
</evidence>
<dbReference type="AlphaFoldDB" id="A0A428UVF2"/>
<accession>A0A428UVF2</accession>